<evidence type="ECO:0000313" key="3">
    <source>
        <dbReference type="Proteomes" id="UP000007015"/>
    </source>
</evidence>
<protein>
    <recommendedName>
        <fullName evidence="1">DUF3778 domain-containing protein</fullName>
    </recommendedName>
</protein>
<dbReference type="OMA" id="FIRQWLC"/>
<dbReference type="Proteomes" id="UP000007015">
    <property type="component" value="Chromosome 8"/>
</dbReference>
<sequence>MVAGVIDGVGVGRWRAVDVSWQRRGLVVVVVGVLQLVEVEDILDLKLEVMGRCLVLPPPWSLLLRMEVLLVLYEKVYCLWSLSLCAGCGLGWWWCFVPLASVRDDGVVAGVGDVVVPATELAEALLRPPPSSGSQLVLLLHLLLVRSFPTLCVVPSREQFIRQWLCSSLLQGGWIWGPSPSSFLGSCIHAGWAIRVELMLLRFKGELRGEVWLSPVKLTPKSTAQQQISNLCRLCEGVRRGLPVRQAVCMSKETQGSNRRGFAAAPVDSRLLRCLVSGGCLYS</sequence>
<accession>B8BBH8</accession>
<proteinExistence type="predicted"/>
<gene>
    <name evidence="2" type="ORF">OsI_28138</name>
</gene>
<keyword evidence="3" id="KW-1185">Reference proteome</keyword>
<evidence type="ECO:0000313" key="2">
    <source>
        <dbReference type="EMBL" id="EEC83042.1"/>
    </source>
</evidence>
<dbReference type="HOGENOM" id="CLU_984799_0_0_1"/>
<dbReference type="EMBL" id="CM000133">
    <property type="protein sequence ID" value="EEC83042.1"/>
    <property type="molecule type" value="Genomic_DNA"/>
</dbReference>
<feature type="domain" description="DUF3778" evidence="1">
    <location>
        <begin position="169"/>
        <end position="220"/>
    </location>
</feature>
<name>B8BBH8_ORYSI</name>
<dbReference type="InterPro" id="IPR022256">
    <property type="entry name" value="DUF3778"/>
</dbReference>
<organism evidence="2 3">
    <name type="scientific">Oryza sativa subsp. indica</name>
    <name type="common">Rice</name>
    <dbReference type="NCBI Taxonomy" id="39946"/>
    <lineage>
        <taxon>Eukaryota</taxon>
        <taxon>Viridiplantae</taxon>
        <taxon>Streptophyta</taxon>
        <taxon>Embryophyta</taxon>
        <taxon>Tracheophyta</taxon>
        <taxon>Spermatophyta</taxon>
        <taxon>Magnoliopsida</taxon>
        <taxon>Liliopsida</taxon>
        <taxon>Poales</taxon>
        <taxon>Poaceae</taxon>
        <taxon>BOP clade</taxon>
        <taxon>Oryzoideae</taxon>
        <taxon>Oryzeae</taxon>
        <taxon>Oryzinae</taxon>
        <taxon>Oryza</taxon>
        <taxon>Oryza sativa</taxon>
    </lineage>
</organism>
<dbReference type="Gramene" id="BGIOSGA027498-TA">
    <property type="protein sequence ID" value="BGIOSGA027498-PA"/>
    <property type="gene ID" value="BGIOSGA027498"/>
</dbReference>
<dbReference type="Pfam" id="PF12620">
    <property type="entry name" value="DUF3778"/>
    <property type="match status" value="1"/>
</dbReference>
<dbReference type="AlphaFoldDB" id="B8BBH8"/>
<reference evidence="2 3" key="1">
    <citation type="journal article" date="2005" name="PLoS Biol.">
        <title>The genomes of Oryza sativa: a history of duplications.</title>
        <authorList>
            <person name="Yu J."/>
            <person name="Wang J."/>
            <person name="Lin W."/>
            <person name="Li S."/>
            <person name="Li H."/>
            <person name="Zhou J."/>
            <person name="Ni P."/>
            <person name="Dong W."/>
            <person name="Hu S."/>
            <person name="Zeng C."/>
            <person name="Zhang J."/>
            <person name="Zhang Y."/>
            <person name="Li R."/>
            <person name="Xu Z."/>
            <person name="Li S."/>
            <person name="Li X."/>
            <person name="Zheng H."/>
            <person name="Cong L."/>
            <person name="Lin L."/>
            <person name="Yin J."/>
            <person name="Geng J."/>
            <person name="Li G."/>
            <person name="Shi J."/>
            <person name="Liu J."/>
            <person name="Lv H."/>
            <person name="Li J."/>
            <person name="Wang J."/>
            <person name="Deng Y."/>
            <person name="Ran L."/>
            <person name="Shi X."/>
            <person name="Wang X."/>
            <person name="Wu Q."/>
            <person name="Li C."/>
            <person name="Ren X."/>
            <person name="Wang J."/>
            <person name="Wang X."/>
            <person name="Li D."/>
            <person name="Liu D."/>
            <person name="Zhang X."/>
            <person name="Ji Z."/>
            <person name="Zhao W."/>
            <person name="Sun Y."/>
            <person name="Zhang Z."/>
            <person name="Bao J."/>
            <person name="Han Y."/>
            <person name="Dong L."/>
            <person name="Ji J."/>
            <person name="Chen P."/>
            <person name="Wu S."/>
            <person name="Liu J."/>
            <person name="Xiao Y."/>
            <person name="Bu D."/>
            <person name="Tan J."/>
            <person name="Yang L."/>
            <person name="Ye C."/>
            <person name="Zhang J."/>
            <person name="Xu J."/>
            <person name="Zhou Y."/>
            <person name="Yu Y."/>
            <person name="Zhang B."/>
            <person name="Zhuang S."/>
            <person name="Wei H."/>
            <person name="Liu B."/>
            <person name="Lei M."/>
            <person name="Yu H."/>
            <person name="Li Y."/>
            <person name="Xu H."/>
            <person name="Wei S."/>
            <person name="He X."/>
            <person name="Fang L."/>
            <person name="Zhang Z."/>
            <person name="Zhang Y."/>
            <person name="Huang X."/>
            <person name="Su Z."/>
            <person name="Tong W."/>
            <person name="Li J."/>
            <person name="Tong Z."/>
            <person name="Li S."/>
            <person name="Ye J."/>
            <person name="Wang L."/>
            <person name="Fang L."/>
            <person name="Lei T."/>
            <person name="Chen C."/>
            <person name="Chen H."/>
            <person name="Xu Z."/>
            <person name="Li H."/>
            <person name="Huang H."/>
            <person name="Zhang F."/>
            <person name="Xu H."/>
            <person name="Li N."/>
            <person name="Zhao C."/>
            <person name="Li S."/>
            <person name="Dong L."/>
            <person name="Huang Y."/>
            <person name="Li L."/>
            <person name="Xi Y."/>
            <person name="Qi Q."/>
            <person name="Li W."/>
            <person name="Zhang B."/>
            <person name="Hu W."/>
            <person name="Zhang Y."/>
            <person name="Tian X."/>
            <person name="Jiao Y."/>
            <person name="Liang X."/>
            <person name="Jin J."/>
            <person name="Gao L."/>
            <person name="Zheng W."/>
            <person name="Hao B."/>
            <person name="Liu S."/>
            <person name="Wang W."/>
            <person name="Yuan L."/>
            <person name="Cao M."/>
            <person name="McDermott J."/>
            <person name="Samudrala R."/>
            <person name="Wang J."/>
            <person name="Wong G.K."/>
            <person name="Yang H."/>
        </authorList>
    </citation>
    <scope>NUCLEOTIDE SEQUENCE [LARGE SCALE GENOMIC DNA]</scope>
    <source>
        <strain evidence="3">cv. 93-11</strain>
    </source>
</reference>
<evidence type="ECO:0000259" key="1">
    <source>
        <dbReference type="Pfam" id="PF12620"/>
    </source>
</evidence>